<dbReference type="InterPro" id="IPR029058">
    <property type="entry name" value="AB_hydrolase_fold"/>
</dbReference>
<accession>A0A7J6WDR8</accession>
<dbReference type="Pfam" id="PF12697">
    <property type="entry name" value="Abhydrolase_6"/>
    <property type="match status" value="2"/>
</dbReference>
<dbReference type="InterPro" id="IPR000073">
    <property type="entry name" value="AB_hydrolase_1"/>
</dbReference>
<dbReference type="Proteomes" id="UP000554482">
    <property type="component" value="Unassembled WGS sequence"/>
</dbReference>
<feature type="domain" description="AB hydrolase-1" evidence="2">
    <location>
        <begin position="254"/>
        <end position="474"/>
    </location>
</feature>
<evidence type="ECO:0000313" key="4">
    <source>
        <dbReference type="Proteomes" id="UP000554482"/>
    </source>
</evidence>
<protein>
    <submittedName>
        <fullName evidence="3">Salicylic acid-binding protein</fullName>
    </submittedName>
</protein>
<dbReference type="GO" id="GO:0080031">
    <property type="term" value="F:methyl salicylate esterase activity"/>
    <property type="evidence" value="ECO:0007669"/>
    <property type="project" value="TreeGrafter"/>
</dbReference>
<feature type="domain" description="AB hydrolase-1" evidence="2">
    <location>
        <begin position="10"/>
        <end position="251"/>
    </location>
</feature>
<dbReference type="PANTHER" id="PTHR10992">
    <property type="entry name" value="METHYLESTERASE FAMILY MEMBER"/>
    <property type="match status" value="1"/>
</dbReference>
<dbReference type="FunFam" id="3.40.50.1820:FF:000051">
    <property type="entry name" value="(S)-hydroxynitrile lyase"/>
    <property type="match status" value="2"/>
</dbReference>
<keyword evidence="1" id="KW-0378">Hydrolase</keyword>
<dbReference type="SMR" id="A0A7J6WDR8"/>
<dbReference type="PANTHER" id="PTHR10992:SF1083">
    <property type="entry name" value="METHYLESTERASE 1"/>
    <property type="match status" value="1"/>
</dbReference>
<sequence>MGSKNKQYHFVLVHAIGHGAWCWYKVRTLLESLGHQVTALDLAASGVNPKTLDEIHTMFDYSEPLLEFMETIPINERVILVGHSLGGFNLAYAMDKFPEKISVAVFLAAFMPDTSHGPSYVMDKISELAPKEEFLDTKFSIHEGAGKLKTTMHVGPEFIASKLYSKSSPEDISLAKMLIRVGSMFREDLSTAANFSNEGYGSVNRAYIVCKDDLTMSEDFQRWMIENNPVKEVKEIPGADHIPMISKPQEVRTLLESLGHQVTALDLEASGVNLKKLDDINTLLDYSQPLLEFMETVSVDERVILVGHSIGGISLAYAMEKFAEKVSVAVFLTAFMPDTAHPPSYVMDKFFELTPKEKFLDTKFSIQEYAGKPKTTLHFGPEFIESKIFQLCPPEDISLAKILIRVGSVFLEDLSTASKFSNEAYGSVSRAYIVCQDDKTITEDFQQWMIENNPVKKIAGADHAAMISKPQEVCHALLEIANNYN</sequence>
<dbReference type="OrthoDB" id="408373at2759"/>
<keyword evidence="4" id="KW-1185">Reference proteome</keyword>
<dbReference type="SUPFAM" id="SSF53474">
    <property type="entry name" value="alpha/beta-Hydrolases"/>
    <property type="match status" value="2"/>
</dbReference>
<organism evidence="3 4">
    <name type="scientific">Thalictrum thalictroides</name>
    <name type="common">Rue-anemone</name>
    <name type="synonym">Anemone thalictroides</name>
    <dbReference type="NCBI Taxonomy" id="46969"/>
    <lineage>
        <taxon>Eukaryota</taxon>
        <taxon>Viridiplantae</taxon>
        <taxon>Streptophyta</taxon>
        <taxon>Embryophyta</taxon>
        <taxon>Tracheophyta</taxon>
        <taxon>Spermatophyta</taxon>
        <taxon>Magnoliopsida</taxon>
        <taxon>Ranunculales</taxon>
        <taxon>Ranunculaceae</taxon>
        <taxon>Thalictroideae</taxon>
        <taxon>Thalictrum</taxon>
    </lineage>
</organism>
<evidence type="ECO:0000313" key="3">
    <source>
        <dbReference type="EMBL" id="KAF5195018.1"/>
    </source>
</evidence>
<reference evidence="3 4" key="1">
    <citation type="submission" date="2020-06" db="EMBL/GenBank/DDBJ databases">
        <title>Transcriptomic and genomic resources for Thalictrum thalictroides and T. hernandezii: Facilitating candidate gene discovery in an emerging model plant lineage.</title>
        <authorList>
            <person name="Arias T."/>
            <person name="Riano-Pachon D.M."/>
            <person name="Di Stilio V.S."/>
        </authorList>
    </citation>
    <scope>NUCLEOTIDE SEQUENCE [LARGE SCALE GENOMIC DNA]</scope>
    <source>
        <strain evidence="4">cv. WT478/WT964</strain>
        <tissue evidence="3">Leaves</tissue>
    </source>
</reference>
<dbReference type="GO" id="GO:0080032">
    <property type="term" value="F:methyl jasmonate esterase activity"/>
    <property type="evidence" value="ECO:0007669"/>
    <property type="project" value="TreeGrafter"/>
</dbReference>
<dbReference type="Gene3D" id="3.40.50.1820">
    <property type="entry name" value="alpha/beta hydrolase"/>
    <property type="match status" value="2"/>
</dbReference>
<dbReference type="AlphaFoldDB" id="A0A7J6WDR8"/>
<dbReference type="InterPro" id="IPR045889">
    <property type="entry name" value="MES/HNL"/>
</dbReference>
<evidence type="ECO:0000259" key="2">
    <source>
        <dbReference type="Pfam" id="PF12697"/>
    </source>
</evidence>
<dbReference type="GO" id="GO:0080030">
    <property type="term" value="F:methyl indole-3-acetate esterase activity"/>
    <property type="evidence" value="ECO:0007669"/>
    <property type="project" value="TreeGrafter"/>
</dbReference>
<proteinExistence type="predicted"/>
<evidence type="ECO:0000256" key="1">
    <source>
        <dbReference type="ARBA" id="ARBA00022801"/>
    </source>
</evidence>
<comment type="caution">
    <text evidence="3">The sequence shown here is derived from an EMBL/GenBank/DDBJ whole genome shotgun (WGS) entry which is preliminary data.</text>
</comment>
<dbReference type="GO" id="GO:0009696">
    <property type="term" value="P:salicylic acid metabolic process"/>
    <property type="evidence" value="ECO:0007669"/>
    <property type="project" value="TreeGrafter"/>
</dbReference>
<dbReference type="GO" id="GO:0009694">
    <property type="term" value="P:jasmonic acid metabolic process"/>
    <property type="evidence" value="ECO:0007669"/>
    <property type="project" value="TreeGrafter"/>
</dbReference>
<gene>
    <name evidence="3" type="ORF">FRX31_015395</name>
</gene>
<dbReference type="EMBL" id="JABWDY010017919">
    <property type="protein sequence ID" value="KAF5195018.1"/>
    <property type="molecule type" value="Genomic_DNA"/>
</dbReference>
<name>A0A7J6WDR8_THATH</name>